<proteinExistence type="predicted"/>
<sequence length="64" mass="7558">MDPAAQERQALAALDDLIQYASDIEQHEMSAKFHELYLEMEKNCKHLGQRVNLEEYMNHLRLVK</sequence>
<accession>A0A6J5T3D4</accession>
<organism evidence="1">
    <name type="scientific">uncultured Caudovirales phage</name>
    <dbReference type="NCBI Taxonomy" id="2100421"/>
    <lineage>
        <taxon>Viruses</taxon>
        <taxon>Duplodnaviria</taxon>
        <taxon>Heunggongvirae</taxon>
        <taxon>Uroviricota</taxon>
        <taxon>Caudoviricetes</taxon>
        <taxon>Peduoviridae</taxon>
        <taxon>Maltschvirus</taxon>
        <taxon>Maltschvirus maltsch</taxon>
    </lineage>
</organism>
<protein>
    <submittedName>
        <fullName evidence="1">Uncharacterized protein</fullName>
    </submittedName>
</protein>
<name>A0A6J5T3D4_9CAUD</name>
<dbReference type="EMBL" id="LR797511">
    <property type="protein sequence ID" value="CAB4222312.1"/>
    <property type="molecule type" value="Genomic_DNA"/>
</dbReference>
<reference evidence="1" key="1">
    <citation type="submission" date="2020-05" db="EMBL/GenBank/DDBJ databases">
        <authorList>
            <person name="Chiriac C."/>
            <person name="Salcher M."/>
            <person name="Ghai R."/>
            <person name="Kavagutti S V."/>
        </authorList>
    </citation>
    <scope>NUCLEOTIDE SEQUENCE</scope>
</reference>
<gene>
    <name evidence="1" type="ORF">UFOVP1645_2</name>
</gene>
<evidence type="ECO:0000313" key="1">
    <source>
        <dbReference type="EMBL" id="CAB4222312.1"/>
    </source>
</evidence>